<dbReference type="Proteomes" id="UP000011543">
    <property type="component" value="Unassembled WGS sequence"/>
</dbReference>
<feature type="transmembrane region" description="Helical" evidence="1">
    <location>
        <begin position="73"/>
        <end position="98"/>
    </location>
</feature>
<dbReference type="PaxDb" id="547559-Nmag_1569"/>
<keyword evidence="1" id="KW-0472">Membrane</keyword>
<keyword evidence="4" id="KW-1185">Reference proteome</keyword>
<keyword evidence="1" id="KW-0812">Transmembrane</keyword>
<dbReference type="AlphaFoldDB" id="D3SU87"/>
<dbReference type="RefSeq" id="WP_004217426.1">
    <property type="nucleotide sequence ID" value="NC_013922.1"/>
</dbReference>
<reference evidence="2" key="4">
    <citation type="submission" date="2016-09" db="EMBL/GenBank/DDBJ databases">
        <authorList>
            <person name="Pfeiffer F."/>
        </authorList>
    </citation>
    <scope>NUCLEOTIDE SEQUENCE</scope>
    <source>
        <strain evidence="2">ATCC 43099</strain>
    </source>
</reference>
<dbReference type="EMBL" id="AOHS01000063">
    <property type="protein sequence ID" value="ELY23183.1"/>
    <property type="molecule type" value="Genomic_DNA"/>
</dbReference>
<feature type="transmembrane region" description="Helical" evidence="1">
    <location>
        <begin position="152"/>
        <end position="179"/>
    </location>
</feature>
<dbReference type="STRING" id="547559.Nmag_1569"/>
<evidence type="ECO:0000313" key="4">
    <source>
        <dbReference type="Proteomes" id="UP000001879"/>
    </source>
</evidence>
<protein>
    <submittedName>
        <fullName evidence="2">Uncharacterized protein</fullName>
    </submittedName>
</protein>
<evidence type="ECO:0000313" key="5">
    <source>
        <dbReference type="Proteomes" id="UP000011543"/>
    </source>
</evidence>
<evidence type="ECO:0000256" key="1">
    <source>
        <dbReference type="SAM" id="Phobius"/>
    </source>
</evidence>
<accession>D3SU87</accession>
<gene>
    <name evidence="2" type="ordered locus">Nmag_1569</name>
    <name evidence="3" type="ORF">C500_20376</name>
</gene>
<sequence length="184" mass="18600">MGSPPRRSADLGRGIDRLATGCKRYGPGRLPKAENHAVGAGYAGASAAVCTAIFYAGISTVIGSVGLDAAADFVNIALAALALPLVVPAAFAIGYGGWKIVTPTSPVSGLVCGVLGVFATYGVVLLLFGILVTVPEVLSGASPLRAAVFSWGVIYVAFVEAWWAAVPIGAMSGFVYVAVISPTE</sequence>
<name>D3SU87_NATMM</name>
<reference evidence="2 4" key="2">
    <citation type="journal article" date="2012" name="BMC Genomics">
        <title>A comparative genomics perspective on the genetic content of the alkaliphilic haloarchaeon Natrialba magadii ATCC 43099T.</title>
        <authorList>
            <person name="Siddaramappa S."/>
            <person name="Challacombe J.F."/>
            <person name="Decastro R.E."/>
            <person name="Pfeiffer F."/>
            <person name="Sastre D.E."/>
            <person name="Gimenez M.I."/>
            <person name="Paggi R.A."/>
            <person name="Detter J.C."/>
            <person name="Davenport K.W."/>
            <person name="Goodwin L.A."/>
            <person name="Kyrpides N."/>
            <person name="Tapia R."/>
            <person name="Pitluck S."/>
            <person name="Lucas S."/>
            <person name="Woyke T."/>
            <person name="Maupin-Furlow J.A."/>
        </authorList>
    </citation>
    <scope>NUCLEOTIDE SEQUENCE [LARGE SCALE GENOMIC DNA]</scope>
    <source>
        <strain evidence="2">ATCC 43099</strain>
        <strain evidence="4">ATCC 43099 / DSM 3394 / CCM 3739 / CIP 104546 / IAM 13178 / JCM 8861 / NBRC 102185 / NCIMB 2190 / MS3</strain>
    </source>
</reference>
<evidence type="ECO:0000313" key="2">
    <source>
        <dbReference type="EMBL" id="ADD05145.1"/>
    </source>
</evidence>
<organism evidence="2 4">
    <name type="scientific">Natrialba magadii (strain ATCC 43099 / DSM 3394 / CCM 3739 / CIP 104546 / IAM 13178 / JCM 8861 / NBRC 102185 / NCIMB 2190 / MS3)</name>
    <name type="common">Natronobacterium magadii</name>
    <dbReference type="NCBI Taxonomy" id="547559"/>
    <lineage>
        <taxon>Archaea</taxon>
        <taxon>Methanobacteriati</taxon>
        <taxon>Methanobacteriota</taxon>
        <taxon>Stenosarchaea group</taxon>
        <taxon>Halobacteria</taxon>
        <taxon>Halobacteriales</taxon>
        <taxon>Natrialbaceae</taxon>
        <taxon>Natrialba</taxon>
    </lineage>
</organism>
<evidence type="ECO:0000313" key="3">
    <source>
        <dbReference type="EMBL" id="ELY23183.1"/>
    </source>
</evidence>
<dbReference type="GeneID" id="8824403"/>
<dbReference type="EMBL" id="CP001932">
    <property type="protein sequence ID" value="ADD05145.1"/>
    <property type="molecule type" value="Genomic_DNA"/>
</dbReference>
<keyword evidence="1" id="KW-1133">Transmembrane helix</keyword>
<dbReference type="OrthoDB" id="170598at2157"/>
<feature type="transmembrane region" description="Helical" evidence="1">
    <location>
        <begin position="39"/>
        <end position="67"/>
    </location>
</feature>
<reference evidence="3 5" key="3">
    <citation type="journal article" date="2014" name="PLoS Genet.">
        <title>Phylogenetically driven sequencing of extremely halophilic archaea reveals strategies for static and dynamic osmo-response.</title>
        <authorList>
            <person name="Becker E.A."/>
            <person name="Seitzer P.M."/>
            <person name="Tritt A."/>
            <person name="Larsen D."/>
            <person name="Krusor M."/>
            <person name="Yao A.I."/>
            <person name="Wu D."/>
            <person name="Madern D."/>
            <person name="Eisen J.A."/>
            <person name="Darling A.E."/>
            <person name="Facciotti M.T."/>
        </authorList>
    </citation>
    <scope>NUCLEOTIDE SEQUENCE [LARGE SCALE GENOMIC DNA]</scope>
    <source>
        <strain evidence="5">ATCC 43099 / DSM 3394 / CCM 3739 / CIP 104546 / IAM 13178 / JCM 8861 / NBRC 102185 / NCIMB 2190 / MS3</strain>
        <strain evidence="3">MS-3</strain>
    </source>
</reference>
<dbReference type="Proteomes" id="UP000001879">
    <property type="component" value="Chromosome"/>
</dbReference>
<feature type="transmembrane region" description="Helical" evidence="1">
    <location>
        <begin position="110"/>
        <end position="132"/>
    </location>
</feature>
<dbReference type="eggNOG" id="arCOG06402">
    <property type="taxonomic scope" value="Archaea"/>
</dbReference>
<dbReference type="KEGG" id="nmg:Nmag_1569"/>
<dbReference type="HOGENOM" id="CLU_1521824_0_0_2"/>
<proteinExistence type="predicted"/>
<reference evidence="4" key="1">
    <citation type="submission" date="2010-02" db="EMBL/GenBank/DDBJ databases">
        <title>Complete sequence of chromosome of Natrialba magadii ATCC 43099.</title>
        <authorList>
            <consortium name="US DOE Joint Genome Institute"/>
            <person name="Lucas S."/>
            <person name="Copeland A."/>
            <person name="Lapidus A."/>
            <person name="Cheng J.-F."/>
            <person name="Bruce D."/>
            <person name="Goodwin L."/>
            <person name="Pitluck S."/>
            <person name="Davenport K."/>
            <person name="Saunders E."/>
            <person name="Detter J.C."/>
            <person name="Han C."/>
            <person name="Tapia R."/>
            <person name="Land M."/>
            <person name="Hauser L."/>
            <person name="Kyrpides N."/>
            <person name="Mikhailova N."/>
            <person name="De Castro R.E."/>
            <person name="Maupin-Furlow J.A."/>
            <person name="Woyke T."/>
        </authorList>
    </citation>
    <scope>NUCLEOTIDE SEQUENCE [LARGE SCALE GENOMIC DNA]</scope>
    <source>
        <strain evidence="4">ATCC 43099 / DSM 3394 / CCM 3739 / CIP 104546 / IAM 13178 / JCM 8861 / NBRC 102185 / NCIMB 2190 / MS3</strain>
    </source>
</reference>